<protein>
    <recommendedName>
        <fullName evidence="2">DUF1501 domain-containing protein</fullName>
    </recommendedName>
</protein>
<organism evidence="1">
    <name type="scientific">hydrothermal vent metagenome</name>
    <dbReference type="NCBI Taxonomy" id="652676"/>
    <lineage>
        <taxon>unclassified sequences</taxon>
        <taxon>metagenomes</taxon>
        <taxon>ecological metagenomes</taxon>
    </lineage>
</organism>
<evidence type="ECO:0008006" key="2">
    <source>
        <dbReference type="Google" id="ProtNLM"/>
    </source>
</evidence>
<reference evidence="1" key="1">
    <citation type="submission" date="2016-10" db="EMBL/GenBank/DDBJ databases">
        <authorList>
            <person name="de Groot N.N."/>
        </authorList>
    </citation>
    <scope>NUCLEOTIDE SEQUENCE</scope>
</reference>
<accession>A0A1W1CL73</accession>
<proteinExistence type="predicted"/>
<dbReference type="AlphaFoldDB" id="A0A1W1CL73"/>
<sequence>MGVGDFYKAIKEMGMENEITTFNISDFGRSTGENGDGTDHAWGSNLFVVGGAVKGGVYGTIVKWFGADDVVLAKVVPELGNFDVKDLGFMG</sequence>
<evidence type="ECO:0000313" key="1">
    <source>
        <dbReference type="EMBL" id="SFV66566.1"/>
    </source>
</evidence>
<name>A0A1W1CL73_9ZZZZ</name>
<dbReference type="Pfam" id="PF07394">
    <property type="entry name" value="DUF1501"/>
    <property type="match status" value="1"/>
</dbReference>
<gene>
    <name evidence="1" type="ORF">MNB_SV-14-186</name>
</gene>
<dbReference type="InterPro" id="IPR010869">
    <property type="entry name" value="DUF1501"/>
</dbReference>
<dbReference type="EMBL" id="FPHN01000208">
    <property type="protein sequence ID" value="SFV66566.1"/>
    <property type="molecule type" value="Genomic_DNA"/>
</dbReference>